<sequence>MDQEANPSSLGTQEQLDEFDAWVDDFGTDDDVVPTEEYDNSGPKKYILSLHKYPEVPFFDNDIKERTLRWIIVSRANGKIDPITEPDYKYLNKNDIKDLYLLCVNSKLGMESYQQKVNLTALTITFPSIERKKLFSITSEPLIGMIYENIKKEKRVMIHKENPKFYDATLKRVLEKLKKYNKDVKYGYANPSPSDADA</sequence>
<proteinExistence type="predicted"/>
<keyword evidence="2" id="KW-1185">Reference proteome</keyword>
<reference evidence="1" key="1">
    <citation type="journal article" date="2022" name="Int. J. Mol. Sci.">
        <title>Draft Genome of Tanacetum Coccineum: Genomic Comparison of Closely Related Tanacetum-Family Plants.</title>
        <authorList>
            <person name="Yamashiro T."/>
            <person name="Shiraishi A."/>
            <person name="Nakayama K."/>
            <person name="Satake H."/>
        </authorList>
    </citation>
    <scope>NUCLEOTIDE SEQUENCE</scope>
</reference>
<accession>A0ABQ4YB58</accession>
<comment type="caution">
    <text evidence="1">The sequence shown here is derived from an EMBL/GenBank/DDBJ whole genome shotgun (WGS) entry which is preliminary data.</text>
</comment>
<evidence type="ECO:0000313" key="1">
    <source>
        <dbReference type="EMBL" id="GJS74362.1"/>
    </source>
</evidence>
<organism evidence="1 2">
    <name type="scientific">Tanacetum coccineum</name>
    <dbReference type="NCBI Taxonomy" id="301880"/>
    <lineage>
        <taxon>Eukaryota</taxon>
        <taxon>Viridiplantae</taxon>
        <taxon>Streptophyta</taxon>
        <taxon>Embryophyta</taxon>
        <taxon>Tracheophyta</taxon>
        <taxon>Spermatophyta</taxon>
        <taxon>Magnoliopsida</taxon>
        <taxon>eudicotyledons</taxon>
        <taxon>Gunneridae</taxon>
        <taxon>Pentapetalae</taxon>
        <taxon>asterids</taxon>
        <taxon>campanulids</taxon>
        <taxon>Asterales</taxon>
        <taxon>Asteraceae</taxon>
        <taxon>Asteroideae</taxon>
        <taxon>Anthemideae</taxon>
        <taxon>Anthemidinae</taxon>
        <taxon>Tanacetum</taxon>
    </lineage>
</organism>
<dbReference type="EMBL" id="BQNB010010226">
    <property type="protein sequence ID" value="GJS74362.1"/>
    <property type="molecule type" value="Genomic_DNA"/>
</dbReference>
<protein>
    <submittedName>
        <fullName evidence="1">Uncharacterized protein</fullName>
    </submittedName>
</protein>
<reference evidence="1" key="2">
    <citation type="submission" date="2022-01" db="EMBL/GenBank/DDBJ databases">
        <authorList>
            <person name="Yamashiro T."/>
            <person name="Shiraishi A."/>
            <person name="Satake H."/>
            <person name="Nakayama K."/>
        </authorList>
    </citation>
    <scope>NUCLEOTIDE SEQUENCE</scope>
</reference>
<gene>
    <name evidence="1" type="ORF">Tco_0707203</name>
</gene>
<dbReference type="Proteomes" id="UP001151760">
    <property type="component" value="Unassembled WGS sequence"/>
</dbReference>
<name>A0ABQ4YB58_9ASTR</name>
<evidence type="ECO:0000313" key="2">
    <source>
        <dbReference type="Proteomes" id="UP001151760"/>
    </source>
</evidence>